<dbReference type="GO" id="GO:0009279">
    <property type="term" value="C:cell outer membrane"/>
    <property type="evidence" value="ECO:0007669"/>
    <property type="project" value="UniProtKB-SubCell"/>
</dbReference>
<name>A0A4R2NV41_RHOAD</name>
<comment type="caution">
    <text evidence="15">The sequence shown here is derived from an EMBL/GenBank/DDBJ whole genome shotgun (WGS) entry which is preliminary data.</text>
</comment>
<feature type="chain" id="PRO_5020497685" evidence="12">
    <location>
        <begin position="23"/>
        <end position="605"/>
    </location>
</feature>
<dbReference type="RefSeq" id="WP_132601460.1">
    <property type="nucleotide sequence ID" value="NZ_NRRP01000018.1"/>
</dbReference>
<keyword evidence="7 11" id="KW-0798">TonB box</keyword>
<keyword evidence="2 10" id="KW-0813">Transport</keyword>
<dbReference type="SUPFAM" id="SSF56935">
    <property type="entry name" value="Porins"/>
    <property type="match status" value="1"/>
</dbReference>
<dbReference type="InterPro" id="IPR012910">
    <property type="entry name" value="Plug_dom"/>
</dbReference>
<proteinExistence type="inferred from homology"/>
<accession>A0A4R2NV41</accession>
<dbReference type="InterPro" id="IPR039426">
    <property type="entry name" value="TonB-dep_rcpt-like"/>
</dbReference>
<evidence type="ECO:0000256" key="12">
    <source>
        <dbReference type="SAM" id="SignalP"/>
    </source>
</evidence>
<keyword evidence="6" id="KW-0406">Ion transport</keyword>
<keyword evidence="16" id="KW-1185">Reference proteome</keyword>
<evidence type="ECO:0000256" key="1">
    <source>
        <dbReference type="ARBA" id="ARBA00004571"/>
    </source>
</evidence>
<evidence type="ECO:0000313" key="16">
    <source>
        <dbReference type="Proteomes" id="UP000295733"/>
    </source>
</evidence>
<dbReference type="PANTHER" id="PTHR30069:SF53">
    <property type="entry name" value="COLICIN I RECEPTOR-RELATED"/>
    <property type="match status" value="1"/>
</dbReference>
<dbReference type="PROSITE" id="PS52016">
    <property type="entry name" value="TONB_DEPENDENT_REC_3"/>
    <property type="match status" value="1"/>
</dbReference>
<evidence type="ECO:0000313" key="15">
    <source>
        <dbReference type="EMBL" id="TCP25441.1"/>
    </source>
</evidence>
<evidence type="ECO:0000259" key="14">
    <source>
        <dbReference type="Pfam" id="PF07715"/>
    </source>
</evidence>
<keyword evidence="9 10" id="KW-0998">Cell outer membrane</keyword>
<evidence type="ECO:0000259" key="13">
    <source>
        <dbReference type="Pfam" id="PF00593"/>
    </source>
</evidence>
<dbReference type="Pfam" id="PF00593">
    <property type="entry name" value="TonB_dep_Rec_b-barrel"/>
    <property type="match status" value="1"/>
</dbReference>
<dbReference type="Gene3D" id="2.170.130.10">
    <property type="entry name" value="TonB-dependent receptor, plug domain"/>
    <property type="match status" value="1"/>
</dbReference>
<dbReference type="Proteomes" id="UP000295733">
    <property type="component" value="Unassembled WGS sequence"/>
</dbReference>
<dbReference type="EMBL" id="SLXL01000003">
    <property type="protein sequence ID" value="TCP25441.1"/>
    <property type="molecule type" value="Genomic_DNA"/>
</dbReference>
<evidence type="ECO:0000256" key="5">
    <source>
        <dbReference type="ARBA" id="ARBA00022729"/>
    </source>
</evidence>
<dbReference type="InterPro" id="IPR036942">
    <property type="entry name" value="Beta-barrel_TonB_sf"/>
</dbReference>
<gene>
    <name evidence="15" type="ORF">EV656_103193</name>
</gene>
<feature type="domain" description="TonB-dependent receptor-like beta-barrel" evidence="13">
    <location>
        <begin position="175"/>
        <end position="579"/>
    </location>
</feature>
<dbReference type="Pfam" id="PF07715">
    <property type="entry name" value="Plug"/>
    <property type="match status" value="1"/>
</dbReference>
<keyword evidence="5 12" id="KW-0732">Signal</keyword>
<feature type="signal peptide" evidence="12">
    <location>
        <begin position="1"/>
        <end position="22"/>
    </location>
</feature>
<protein>
    <submittedName>
        <fullName evidence="15">Vitamin B12 transporter</fullName>
    </submittedName>
</protein>
<organism evidence="15 16">
    <name type="scientific">Rhodovulum adriaticum</name>
    <name type="common">Rhodopseudomonas adriatica</name>
    <dbReference type="NCBI Taxonomy" id="35804"/>
    <lineage>
        <taxon>Bacteria</taxon>
        <taxon>Pseudomonadati</taxon>
        <taxon>Pseudomonadota</taxon>
        <taxon>Alphaproteobacteria</taxon>
        <taxon>Rhodobacterales</taxon>
        <taxon>Paracoccaceae</taxon>
        <taxon>Rhodovulum</taxon>
    </lineage>
</organism>
<comment type="similarity">
    <text evidence="10 11">Belongs to the TonB-dependent receptor family.</text>
</comment>
<dbReference type="InterPro" id="IPR037066">
    <property type="entry name" value="Plug_dom_sf"/>
</dbReference>
<evidence type="ECO:0000256" key="7">
    <source>
        <dbReference type="ARBA" id="ARBA00023077"/>
    </source>
</evidence>
<keyword evidence="4 10" id="KW-0812">Transmembrane</keyword>
<dbReference type="PANTHER" id="PTHR30069">
    <property type="entry name" value="TONB-DEPENDENT OUTER MEMBRANE RECEPTOR"/>
    <property type="match status" value="1"/>
</dbReference>
<dbReference type="CDD" id="cd01347">
    <property type="entry name" value="ligand_gated_channel"/>
    <property type="match status" value="1"/>
</dbReference>
<comment type="subcellular location">
    <subcellularLocation>
        <location evidence="1 10">Cell outer membrane</location>
        <topology evidence="1 10">Multi-pass membrane protein</topology>
    </subcellularLocation>
</comment>
<keyword evidence="3 10" id="KW-1134">Transmembrane beta strand</keyword>
<keyword evidence="8 10" id="KW-0472">Membrane</keyword>
<evidence type="ECO:0000256" key="11">
    <source>
        <dbReference type="RuleBase" id="RU003357"/>
    </source>
</evidence>
<dbReference type="GO" id="GO:0015889">
    <property type="term" value="P:cobalamin transport"/>
    <property type="evidence" value="ECO:0007669"/>
    <property type="project" value="TreeGrafter"/>
</dbReference>
<evidence type="ECO:0000256" key="8">
    <source>
        <dbReference type="ARBA" id="ARBA00023136"/>
    </source>
</evidence>
<reference evidence="15 16" key="1">
    <citation type="submission" date="2019-03" db="EMBL/GenBank/DDBJ databases">
        <title>Genomic Encyclopedia of Type Strains, Phase IV (KMG-IV): sequencing the most valuable type-strain genomes for metagenomic binning, comparative biology and taxonomic classification.</title>
        <authorList>
            <person name="Goeker M."/>
        </authorList>
    </citation>
    <scope>NUCLEOTIDE SEQUENCE [LARGE SCALE GENOMIC DNA]</scope>
    <source>
        <strain evidence="15 16">DSM 2781</strain>
    </source>
</reference>
<dbReference type="Gene3D" id="2.40.170.20">
    <property type="entry name" value="TonB-dependent receptor, beta-barrel domain"/>
    <property type="match status" value="1"/>
</dbReference>
<dbReference type="InterPro" id="IPR000531">
    <property type="entry name" value="Beta-barrel_TonB"/>
</dbReference>
<evidence type="ECO:0000256" key="6">
    <source>
        <dbReference type="ARBA" id="ARBA00023065"/>
    </source>
</evidence>
<evidence type="ECO:0000256" key="3">
    <source>
        <dbReference type="ARBA" id="ARBA00022452"/>
    </source>
</evidence>
<dbReference type="GO" id="GO:0006811">
    <property type="term" value="P:monoatomic ion transport"/>
    <property type="evidence" value="ECO:0007669"/>
    <property type="project" value="UniProtKB-KW"/>
</dbReference>
<evidence type="ECO:0000256" key="10">
    <source>
        <dbReference type="PROSITE-ProRule" id="PRU01360"/>
    </source>
</evidence>
<evidence type="ECO:0000256" key="4">
    <source>
        <dbReference type="ARBA" id="ARBA00022692"/>
    </source>
</evidence>
<evidence type="ECO:0000256" key="9">
    <source>
        <dbReference type="ARBA" id="ARBA00023237"/>
    </source>
</evidence>
<evidence type="ECO:0000256" key="2">
    <source>
        <dbReference type="ARBA" id="ARBA00022448"/>
    </source>
</evidence>
<dbReference type="AlphaFoldDB" id="A0A4R2NV41"/>
<dbReference type="OrthoDB" id="9760333at2"/>
<sequence>MTLNRTATIALLAGMAPLSAIAQDSLLLDEITATARLTPVEISRTGATVEIVTEEDREATGEVRLTDHLERVPGIIVNSNGPIGTITSVLVRGAPNYYTPVLIDGIDVSDPAGTQMSFNFGGLTTAGLGRMEVLKGSQSALYGSRAIAGVIDIQSARASAEGVEHRVELEYGSYATQRGSYSLAAKGDRYELSFGIASIDTDGFSAKDEDAGNFEKDGFHATRINFYGTYELDGGALIGLAAFHENRRGEFDEFTGDTAGTPGDEFNKAESTGVRLFTEFSTGAVDHKLDATYYNMDRISSSNGFATPFDGTRRKLSYLGTGDLGAATTLSLGADTEKENAAGLGSTRLNGLLGELAISPTDSLDLTASARVDDHSTFGRFETGRLALAWRPAEDWVIRGAVGTGFRAPSLYELYSAYGDPTMDPEESVTAELGVERYLDDKGHLRATAFLLEADNLIGFDSTATACGQAFGCYNQVPGTSRRHGLELAGDYAVSERLTLSGSYTYTDSSQSAANWARVARHDLSLQAAIDLTDMLSGALSVQHQADRAPGLDDYTVVNGMLSYSVNDHAEAYIRVENLFDESYQSVASYGTSDRAIFAGIRGTF</sequence>
<feature type="domain" description="TonB-dependent receptor plug" evidence="14">
    <location>
        <begin position="43"/>
        <end position="150"/>
    </location>
</feature>